<comment type="caution">
    <text evidence="1">The sequence shown here is derived from an EMBL/GenBank/DDBJ whole genome shotgun (WGS) entry which is preliminary data.</text>
</comment>
<proteinExistence type="predicted"/>
<sequence>MGTSTDIPSRTTTDRTRVTLVSARGRKSAYVGVDDRLHAQPIRPFALPLAPR</sequence>
<organism evidence="1 2">
    <name type="scientific">Streptomyces similanensis</name>
    <dbReference type="NCBI Taxonomy" id="1274988"/>
    <lineage>
        <taxon>Bacteria</taxon>
        <taxon>Bacillati</taxon>
        <taxon>Actinomycetota</taxon>
        <taxon>Actinomycetes</taxon>
        <taxon>Kitasatosporales</taxon>
        <taxon>Streptomycetaceae</taxon>
        <taxon>Streptomyces</taxon>
    </lineage>
</organism>
<accession>A0ABP9KA82</accession>
<reference evidence="2" key="1">
    <citation type="journal article" date="2019" name="Int. J. Syst. Evol. Microbiol.">
        <title>The Global Catalogue of Microorganisms (GCM) 10K type strain sequencing project: providing services to taxonomists for standard genome sequencing and annotation.</title>
        <authorList>
            <consortium name="The Broad Institute Genomics Platform"/>
            <consortium name="The Broad Institute Genome Sequencing Center for Infectious Disease"/>
            <person name="Wu L."/>
            <person name="Ma J."/>
        </authorList>
    </citation>
    <scope>NUCLEOTIDE SEQUENCE [LARGE SCALE GENOMIC DNA]</scope>
    <source>
        <strain evidence="2">JCM 18410</strain>
    </source>
</reference>
<keyword evidence="2" id="KW-1185">Reference proteome</keyword>
<dbReference type="EMBL" id="BAABKC010000038">
    <property type="protein sequence ID" value="GAA5054498.1"/>
    <property type="molecule type" value="Genomic_DNA"/>
</dbReference>
<evidence type="ECO:0000313" key="1">
    <source>
        <dbReference type="EMBL" id="GAA5054498.1"/>
    </source>
</evidence>
<name>A0ABP9KA82_9ACTN</name>
<dbReference type="Proteomes" id="UP001500124">
    <property type="component" value="Unassembled WGS sequence"/>
</dbReference>
<evidence type="ECO:0000313" key="2">
    <source>
        <dbReference type="Proteomes" id="UP001500124"/>
    </source>
</evidence>
<gene>
    <name evidence="1" type="ORF">GCM10023336_25750</name>
</gene>
<protein>
    <submittedName>
        <fullName evidence="1">Uncharacterized protein</fullName>
    </submittedName>
</protein>